<dbReference type="InterPro" id="IPR007221">
    <property type="entry name" value="MreC"/>
</dbReference>
<comment type="caution">
    <text evidence="7">The sequence shown here is derived from an EMBL/GenBank/DDBJ whole genome shotgun (WGS) entry which is preliminary data.</text>
</comment>
<dbReference type="Pfam" id="PF04085">
    <property type="entry name" value="MreC"/>
    <property type="match status" value="1"/>
</dbReference>
<dbReference type="GO" id="GO:0005886">
    <property type="term" value="C:plasma membrane"/>
    <property type="evidence" value="ECO:0007669"/>
    <property type="project" value="TreeGrafter"/>
</dbReference>
<dbReference type="PANTHER" id="PTHR34138:SF1">
    <property type="entry name" value="CELL SHAPE-DETERMINING PROTEIN MREC"/>
    <property type="match status" value="1"/>
</dbReference>
<evidence type="ECO:0000256" key="5">
    <source>
        <dbReference type="SAM" id="MobiDB-lite"/>
    </source>
</evidence>
<evidence type="ECO:0000256" key="4">
    <source>
        <dbReference type="ARBA" id="ARBA00032089"/>
    </source>
</evidence>
<proteinExistence type="inferred from homology"/>
<organism evidence="7 8">
    <name type="scientific">Humibacillus xanthopallidus</name>
    <dbReference type="NCBI Taxonomy" id="412689"/>
    <lineage>
        <taxon>Bacteria</taxon>
        <taxon>Bacillati</taxon>
        <taxon>Actinomycetota</taxon>
        <taxon>Actinomycetes</taxon>
        <taxon>Micrococcales</taxon>
        <taxon>Intrasporangiaceae</taxon>
        <taxon>Humibacillus</taxon>
    </lineage>
</organism>
<evidence type="ECO:0000313" key="7">
    <source>
        <dbReference type="EMBL" id="TQM62701.1"/>
    </source>
</evidence>
<dbReference type="GO" id="GO:0008360">
    <property type="term" value="P:regulation of cell shape"/>
    <property type="evidence" value="ECO:0007669"/>
    <property type="project" value="UniProtKB-KW"/>
</dbReference>
<dbReference type="EMBL" id="VFPM01000002">
    <property type="protein sequence ID" value="TQM62701.1"/>
    <property type="molecule type" value="Genomic_DNA"/>
</dbReference>
<evidence type="ECO:0000256" key="2">
    <source>
        <dbReference type="ARBA" id="ARBA00013855"/>
    </source>
</evidence>
<comment type="similarity">
    <text evidence="1">Belongs to the MreC family.</text>
</comment>
<name>A0A543HWE8_9MICO</name>
<evidence type="ECO:0000256" key="3">
    <source>
        <dbReference type="ARBA" id="ARBA00022960"/>
    </source>
</evidence>
<reference evidence="7 8" key="1">
    <citation type="submission" date="2019-06" db="EMBL/GenBank/DDBJ databases">
        <title>Genome sequencing of plant associated microbes to promote plant fitness in Sorghum bicolor and Oryza sativa.</title>
        <authorList>
            <person name="Coleman-Derr D."/>
        </authorList>
    </citation>
    <scope>NUCLEOTIDE SEQUENCE [LARGE SCALE GENOMIC DNA]</scope>
    <source>
        <strain evidence="7 8">KV-663</strain>
    </source>
</reference>
<dbReference type="Gene3D" id="2.40.10.350">
    <property type="entry name" value="Rod shape-determining protein MreC, domain 2"/>
    <property type="match status" value="1"/>
</dbReference>
<dbReference type="AlphaFoldDB" id="A0A543HWE8"/>
<evidence type="ECO:0000259" key="6">
    <source>
        <dbReference type="Pfam" id="PF04085"/>
    </source>
</evidence>
<evidence type="ECO:0000256" key="1">
    <source>
        <dbReference type="ARBA" id="ARBA00009369"/>
    </source>
</evidence>
<dbReference type="PANTHER" id="PTHR34138">
    <property type="entry name" value="CELL SHAPE-DETERMINING PROTEIN MREC"/>
    <property type="match status" value="1"/>
</dbReference>
<dbReference type="InterPro" id="IPR042177">
    <property type="entry name" value="Cell/Rod_1"/>
</dbReference>
<dbReference type="Gene3D" id="2.40.10.340">
    <property type="entry name" value="Rod shape-determining protein MreC, domain 1"/>
    <property type="match status" value="1"/>
</dbReference>
<evidence type="ECO:0000313" key="8">
    <source>
        <dbReference type="Proteomes" id="UP000316747"/>
    </source>
</evidence>
<dbReference type="InterPro" id="IPR042175">
    <property type="entry name" value="Cell/Rod_MreC_2"/>
</dbReference>
<gene>
    <name evidence="7" type="ORF">FBY41_2739</name>
</gene>
<sequence>MEQTHQRRLLAALVIATLALLGADLAGSGVAGAVRDAGGAVLGPVQRALSGAPRDEIAALEAQNVLLRATVADQQRRLAEQGRLAELVGGEPAAGHRFVAARVVASDLSPIGGRSLTLDVGTRDGVTTDSTVVTAEGLAGRVVAVSPWTCDVQVLGSTGSVIGVRVGPAGTLATVSSPSSTDRESRPRGSLTLSFVQPGTPVVGDTVTTLGSIDDRPYAAGIVVGTVTAVDPDRGQLTRTATVRPVFDPDAIDVVAVLVPQARRAARPEVPAAGTPSAPAVAPAVAPAAAPAKGAAS</sequence>
<dbReference type="InterPro" id="IPR055342">
    <property type="entry name" value="MreC_beta-barrel_core"/>
</dbReference>
<protein>
    <recommendedName>
        <fullName evidence="2">Cell shape-determining protein MreC</fullName>
    </recommendedName>
    <alternativeName>
        <fullName evidence="4">Cell shape protein MreC</fullName>
    </alternativeName>
</protein>
<feature type="domain" description="Rod shape-determining protein MreC beta-barrel core" evidence="6">
    <location>
        <begin position="114"/>
        <end position="258"/>
    </location>
</feature>
<dbReference type="Proteomes" id="UP000316747">
    <property type="component" value="Unassembled WGS sequence"/>
</dbReference>
<keyword evidence="8" id="KW-1185">Reference proteome</keyword>
<dbReference type="OrthoDB" id="5196068at2"/>
<dbReference type="RefSeq" id="WP_141844749.1">
    <property type="nucleotide sequence ID" value="NZ_VFPM01000002.1"/>
</dbReference>
<keyword evidence="3" id="KW-0133">Cell shape</keyword>
<feature type="region of interest" description="Disordered" evidence="5">
    <location>
        <begin position="267"/>
        <end position="297"/>
    </location>
</feature>
<accession>A0A543HWE8</accession>